<dbReference type="Pfam" id="PF00380">
    <property type="entry name" value="Ribosomal_S9"/>
    <property type="match status" value="1"/>
</dbReference>
<dbReference type="Proteomes" id="UP000283841">
    <property type="component" value="Unassembled WGS sequence"/>
</dbReference>
<organism evidence="5 6">
    <name type="scientific">Byssochlamys spectabilis</name>
    <name type="common">Paecilomyces variotii</name>
    <dbReference type="NCBI Taxonomy" id="264951"/>
    <lineage>
        <taxon>Eukaryota</taxon>
        <taxon>Fungi</taxon>
        <taxon>Dikarya</taxon>
        <taxon>Ascomycota</taxon>
        <taxon>Pezizomycotina</taxon>
        <taxon>Eurotiomycetes</taxon>
        <taxon>Eurotiomycetidae</taxon>
        <taxon>Eurotiales</taxon>
        <taxon>Thermoascaceae</taxon>
        <taxon>Paecilomyces</taxon>
    </lineage>
</organism>
<keyword evidence="2 4" id="KW-0689">Ribosomal protein</keyword>
<dbReference type="InterPro" id="IPR020574">
    <property type="entry name" value="Ribosomal_uS9_CS"/>
</dbReference>
<sequence length="443" mass="49797">MAWQGSNCIMQAAQCVRHAVSLQTVLQHSVRSSASSLSPISTQLLQRQRRSAFSTFTRNNAALEVQAAPEIDFSKFQHLPARIVPASPAYFSGSPKFIDHLLNLERILAKYASLPTVAPSEAPRMAWFKLAQFRDFVGEPVPTKKYKNLIKILQRLNRIDPALAPEEVRSTLNTFLRPGNPYANKPVPATVDEMGRARGKGKRKESSAVVYLVEGEGEVMVNGKNLVDVFPRLHDRESALWPLRCTQRLDKYNVWATVKGGGVTGQAEAITLAVARALLVHEPALKPILRRGMLYFMFCWNDLQAASIHCHICIRTANSHGFEQLVLSPSMPVAWKERSLATGKPERCPPGSRDERPYCVMFSSLSLYYFNSAGIFAENLSMYLSRILMSRRQIDFTGILDNENKQTNNITINIHFANTNSGVFQHVSIKKIPYNLNLLHRLY</sequence>
<gene>
    <name evidence="5" type="ORF">C8Q69DRAFT_476630</name>
</gene>
<dbReference type="STRING" id="264951.A0A443HM38"/>
<dbReference type="VEuPathDB" id="FungiDB:C8Q69DRAFT_476630"/>
<comment type="similarity">
    <text evidence="1 4">Belongs to the universal ribosomal protein uS9 family.</text>
</comment>
<dbReference type="PROSITE" id="PS00360">
    <property type="entry name" value="RIBOSOMAL_S9"/>
    <property type="match status" value="1"/>
</dbReference>
<dbReference type="PANTHER" id="PTHR21569:SF1">
    <property type="entry name" value="SMALL RIBOSOMAL SUBUNIT PROTEIN US9M"/>
    <property type="match status" value="1"/>
</dbReference>
<evidence type="ECO:0008006" key="7">
    <source>
        <dbReference type="Google" id="ProtNLM"/>
    </source>
</evidence>
<dbReference type="InterPro" id="IPR020568">
    <property type="entry name" value="Ribosomal_Su5_D2-typ_SF"/>
</dbReference>
<evidence type="ECO:0000313" key="5">
    <source>
        <dbReference type="EMBL" id="RWQ92869.1"/>
    </source>
</evidence>
<proteinExistence type="inferred from homology"/>
<dbReference type="GO" id="GO:0003735">
    <property type="term" value="F:structural constituent of ribosome"/>
    <property type="evidence" value="ECO:0007669"/>
    <property type="project" value="InterPro"/>
</dbReference>
<dbReference type="GeneID" id="39600549"/>
<dbReference type="GO" id="GO:0005763">
    <property type="term" value="C:mitochondrial small ribosomal subunit"/>
    <property type="evidence" value="ECO:0007669"/>
    <property type="project" value="TreeGrafter"/>
</dbReference>
<dbReference type="EMBL" id="RCNU01000011">
    <property type="protein sequence ID" value="RWQ92869.1"/>
    <property type="molecule type" value="Genomic_DNA"/>
</dbReference>
<evidence type="ECO:0000256" key="1">
    <source>
        <dbReference type="ARBA" id="ARBA00005251"/>
    </source>
</evidence>
<evidence type="ECO:0000256" key="3">
    <source>
        <dbReference type="ARBA" id="ARBA00023274"/>
    </source>
</evidence>
<dbReference type="PANTHER" id="PTHR21569">
    <property type="entry name" value="RIBOSOMAL PROTEIN S9"/>
    <property type="match status" value="1"/>
</dbReference>
<dbReference type="SUPFAM" id="SSF54211">
    <property type="entry name" value="Ribosomal protein S5 domain 2-like"/>
    <property type="match status" value="1"/>
</dbReference>
<protein>
    <recommendedName>
        <fullName evidence="7">37S ribosomal protein S9</fullName>
    </recommendedName>
</protein>
<dbReference type="Gene3D" id="3.30.230.10">
    <property type="match status" value="1"/>
</dbReference>
<dbReference type="AlphaFoldDB" id="A0A443HM38"/>
<evidence type="ECO:0000256" key="4">
    <source>
        <dbReference type="RuleBase" id="RU003815"/>
    </source>
</evidence>
<dbReference type="InterPro" id="IPR014721">
    <property type="entry name" value="Ribsml_uS5_D2-typ_fold_subgr"/>
</dbReference>
<dbReference type="InterPro" id="IPR000754">
    <property type="entry name" value="Ribosomal_uS9"/>
</dbReference>
<evidence type="ECO:0000313" key="6">
    <source>
        <dbReference type="Proteomes" id="UP000283841"/>
    </source>
</evidence>
<comment type="caution">
    <text evidence="5">The sequence shown here is derived from an EMBL/GenBank/DDBJ whole genome shotgun (WGS) entry which is preliminary data.</text>
</comment>
<keyword evidence="3 4" id="KW-0687">Ribonucleoprotein</keyword>
<dbReference type="GO" id="GO:0003723">
    <property type="term" value="F:RNA binding"/>
    <property type="evidence" value="ECO:0007669"/>
    <property type="project" value="TreeGrafter"/>
</dbReference>
<evidence type="ECO:0000256" key="2">
    <source>
        <dbReference type="ARBA" id="ARBA00022980"/>
    </source>
</evidence>
<reference evidence="5 6" key="1">
    <citation type="journal article" date="2018" name="Front. Microbiol.">
        <title>Genomic and genetic insights into a cosmopolitan fungus, Paecilomyces variotii (Eurotiales).</title>
        <authorList>
            <person name="Urquhart A.S."/>
            <person name="Mondo S.J."/>
            <person name="Makela M.R."/>
            <person name="Hane J.K."/>
            <person name="Wiebenga A."/>
            <person name="He G."/>
            <person name="Mihaltcheva S."/>
            <person name="Pangilinan J."/>
            <person name="Lipzen A."/>
            <person name="Barry K."/>
            <person name="de Vries R.P."/>
            <person name="Grigoriev I.V."/>
            <person name="Idnurm A."/>
        </authorList>
    </citation>
    <scope>NUCLEOTIDE SEQUENCE [LARGE SCALE GENOMIC DNA]</scope>
    <source>
        <strain evidence="5 6">CBS 101075</strain>
    </source>
</reference>
<keyword evidence="6" id="KW-1185">Reference proteome</keyword>
<name>A0A443HM38_BYSSP</name>
<accession>A0A443HM38</accession>
<dbReference type="RefSeq" id="XP_028482514.1">
    <property type="nucleotide sequence ID" value="XM_028631272.1"/>
</dbReference>
<dbReference type="GO" id="GO:0006412">
    <property type="term" value="P:translation"/>
    <property type="evidence" value="ECO:0007669"/>
    <property type="project" value="InterPro"/>
</dbReference>